<feature type="domain" description="Cadherin" evidence="17">
    <location>
        <begin position="3888"/>
        <end position="3990"/>
    </location>
</feature>
<evidence type="ECO:0000256" key="7">
    <source>
        <dbReference type="ARBA" id="ARBA00022889"/>
    </source>
</evidence>
<feature type="domain" description="Cadherin" evidence="17">
    <location>
        <begin position="3653"/>
        <end position="3755"/>
    </location>
</feature>
<feature type="disulfide bond" evidence="13">
    <location>
        <begin position="5066"/>
        <end position="5075"/>
    </location>
</feature>
<feature type="domain" description="Cadherin" evidence="17">
    <location>
        <begin position="156"/>
        <end position="280"/>
    </location>
</feature>
<dbReference type="SMART" id="SM00181">
    <property type="entry name" value="EGF"/>
    <property type="match status" value="6"/>
</dbReference>
<dbReference type="InterPro" id="IPR000742">
    <property type="entry name" value="EGF"/>
</dbReference>
<dbReference type="PROSITE" id="PS50025">
    <property type="entry name" value="LAM_G_DOMAIN"/>
    <property type="match status" value="1"/>
</dbReference>
<feature type="domain" description="Laminin G" evidence="15">
    <location>
        <begin position="4710"/>
        <end position="4980"/>
    </location>
</feature>
<evidence type="ECO:0008006" key="20">
    <source>
        <dbReference type="Google" id="ProtNLM"/>
    </source>
</evidence>
<feature type="domain" description="Cadherin" evidence="17">
    <location>
        <begin position="788"/>
        <end position="929"/>
    </location>
</feature>
<feature type="region of interest" description="Disordered" evidence="14">
    <location>
        <begin position="6008"/>
        <end position="6029"/>
    </location>
</feature>
<keyword evidence="4" id="KW-0732">Signal</keyword>
<evidence type="ECO:0000256" key="14">
    <source>
        <dbReference type="SAM" id="MobiDB-lite"/>
    </source>
</evidence>
<keyword evidence="8" id="KW-1133">Transmembrane helix</keyword>
<feature type="disulfide bond" evidence="13">
    <location>
        <begin position="5250"/>
        <end position="5259"/>
    </location>
</feature>
<dbReference type="PROSITE" id="PS50268">
    <property type="entry name" value="CADHERIN_2"/>
    <property type="match status" value="28"/>
</dbReference>
<feature type="domain" description="Cadherin" evidence="17">
    <location>
        <begin position="3148"/>
        <end position="3273"/>
    </location>
</feature>
<dbReference type="SUPFAM" id="SSF49313">
    <property type="entry name" value="Cadherin-like"/>
    <property type="match status" value="28"/>
</dbReference>
<dbReference type="Gene3D" id="2.10.25.10">
    <property type="entry name" value="Laminin"/>
    <property type="match status" value="5"/>
</dbReference>
<feature type="domain" description="Cadherin" evidence="17">
    <location>
        <begin position="2456"/>
        <end position="2496"/>
    </location>
</feature>
<feature type="domain" description="Cadherin" evidence="17">
    <location>
        <begin position="3322"/>
        <end position="3380"/>
    </location>
</feature>
<evidence type="ECO:0000256" key="12">
    <source>
        <dbReference type="PROSITE-ProRule" id="PRU00043"/>
    </source>
</evidence>
<dbReference type="InterPro" id="IPR015919">
    <property type="entry name" value="Cadherin-like_sf"/>
</dbReference>
<dbReference type="CDD" id="cd11304">
    <property type="entry name" value="Cadherin_repeat"/>
    <property type="match status" value="26"/>
</dbReference>
<dbReference type="PRINTS" id="PR00205">
    <property type="entry name" value="CADHERIN"/>
</dbReference>
<dbReference type="GO" id="GO:0005886">
    <property type="term" value="C:plasma membrane"/>
    <property type="evidence" value="ECO:0007669"/>
    <property type="project" value="UniProtKB-SubCell"/>
</dbReference>
<dbReference type="PROSITE" id="PS00022">
    <property type="entry name" value="EGF_1"/>
    <property type="match status" value="5"/>
</dbReference>
<dbReference type="PROSITE" id="PS00232">
    <property type="entry name" value="CADHERIN_1"/>
    <property type="match status" value="8"/>
</dbReference>
<feature type="compositionally biased region" description="Basic and acidic residues" evidence="14">
    <location>
        <begin position="6085"/>
        <end position="6094"/>
    </location>
</feature>
<evidence type="ECO:0000259" key="16">
    <source>
        <dbReference type="PROSITE" id="PS50026"/>
    </source>
</evidence>
<dbReference type="PROSITE" id="PS00010">
    <property type="entry name" value="ASX_HYDROXYL"/>
    <property type="match status" value="1"/>
</dbReference>
<organism evidence="18 19">
    <name type="scientific">Fasciola hepatica</name>
    <name type="common">Liver fluke</name>
    <dbReference type="NCBI Taxonomy" id="6192"/>
    <lineage>
        <taxon>Eukaryota</taxon>
        <taxon>Metazoa</taxon>
        <taxon>Spiralia</taxon>
        <taxon>Lophotrochozoa</taxon>
        <taxon>Platyhelminthes</taxon>
        <taxon>Trematoda</taxon>
        <taxon>Digenea</taxon>
        <taxon>Plagiorchiida</taxon>
        <taxon>Echinostomata</taxon>
        <taxon>Echinostomatoidea</taxon>
        <taxon>Fasciolidae</taxon>
        <taxon>Fasciola</taxon>
    </lineage>
</organism>
<feature type="domain" description="Cadherin" evidence="17">
    <location>
        <begin position="3763"/>
        <end position="3886"/>
    </location>
</feature>
<evidence type="ECO:0000256" key="2">
    <source>
        <dbReference type="ARBA" id="ARBA00022536"/>
    </source>
</evidence>
<dbReference type="InterPro" id="IPR020894">
    <property type="entry name" value="Cadherin_CS"/>
</dbReference>
<accession>A0ABC9HGB7</accession>
<proteinExistence type="predicted"/>
<feature type="domain" description="Cadherin" evidence="17">
    <location>
        <begin position="2146"/>
        <end position="2275"/>
    </location>
</feature>
<dbReference type="SMART" id="SM00179">
    <property type="entry name" value="EGF_CA"/>
    <property type="match status" value="4"/>
</dbReference>
<feature type="domain" description="Cadherin" evidence="17">
    <location>
        <begin position="4020"/>
        <end position="4152"/>
    </location>
</feature>
<dbReference type="FunFam" id="2.60.40.60:FF:000015">
    <property type="entry name" value="FAT atypical cadherin 1"/>
    <property type="match status" value="1"/>
</dbReference>
<evidence type="ECO:0000256" key="5">
    <source>
        <dbReference type="ARBA" id="ARBA00022737"/>
    </source>
</evidence>
<dbReference type="PROSITE" id="PS01186">
    <property type="entry name" value="EGF_2"/>
    <property type="match status" value="2"/>
</dbReference>
<protein>
    <recommendedName>
        <fullName evidence="20">Cadherin domain protein</fullName>
    </recommendedName>
</protein>
<comment type="caution">
    <text evidence="13">Lacks conserved residue(s) required for the propagation of feature annotation.</text>
</comment>
<feature type="region of interest" description="Disordered" evidence="14">
    <location>
        <begin position="4242"/>
        <end position="4261"/>
    </location>
</feature>
<keyword evidence="6 12" id="KW-0106">Calcium</keyword>
<feature type="region of interest" description="Disordered" evidence="14">
    <location>
        <begin position="5371"/>
        <end position="5391"/>
    </location>
</feature>
<evidence type="ECO:0000256" key="13">
    <source>
        <dbReference type="PROSITE-ProRule" id="PRU00076"/>
    </source>
</evidence>
<dbReference type="GO" id="GO:0005509">
    <property type="term" value="F:calcium ion binding"/>
    <property type="evidence" value="ECO:0007669"/>
    <property type="project" value="UniProtKB-UniRule"/>
</dbReference>
<feature type="domain" description="EGF-like" evidence="16">
    <location>
        <begin position="4986"/>
        <end position="5025"/>
    </location>
</feature>
<dbReference type="EMBL" id="CANUEZ050000216">
    <property type="protein sequence ID" value="CAM0512488.1"/>
    <property type="molecule type" value="Genomic_DNA"/>
</dbReference>
<evidence type="ECO:0000256" key="10">
    <source>
        <dbReference type="ARBA" id="ARBA00023157"/>
    </source>
</evidence>
<feature type="domain" description="Cadherin" evidence="17">
    <location>
        <begin position="2527"/>
        <end position="2640"/>
    </location>
</feature>
<feature type="domain" description="EGF-like" evidence="16">
    <location>
        <begin position="5027"/>
        <end position="5076"/>
    </location>
</feature>
<evidence type="ECO:0000313" key="19">
    <source>
        <dbReference type="Proteomes" id="UP001189180"/>
    </source>
</evidence>
<evidence type="ECO:0000256" key="6">
    <source>
        <dbReference type="ARBA" id="ARBA00022837"/>
    </source>
</evidence>
<dbReference type="SUPFAM" id="SSF49899">
    <property type="entry name" value="Concanavalin A-like lectins/glucanases"/>
    <property type="match status" value="1"/>
</dbReference>
<feature type="domain" description="Cadherin" evidence="17">
    <location>
        <begin position="3550"/>
        <end position="3652"/>
    </location>
</feature>
<dbReference type="SMART" id="SM00112">
    <property type="entry name" value="CA"/>
    <property type="match status" value="27"/>
</dbReference>
<keyword evidence="3" id="KW-0812">Transmembrane</keyword>
<dbReference type="PROSITE" id="PS50026">
    <property type="entry name" value="EGF_3"/>
    <property type="match status" value="5"/>
</dbReference>
<dbReference type="InterPro" id="IPR000152">
    <property type="entry name" value="EGF-type_Asp/Asn_hydroxyl_site"/>
</dbReference>
<feature type="domain" description="Cadherin" evidence="17">
    <location>
        <begin position="1221"/>
        <end position="1358"/>
    </location>
</feature>
<feature type="disulfide bond" evidence="13">
    <location>
        <begin position="5015"/>
        <end position="5024"/>
    </location>
</feature>
<feature type="region of interest" description="Disordered" evidence="14">
    <location>
        <begin position="5706"/>
        <end position="5782"/>
    </location>
</feature>
<comment type="subcellular location">
    <subcellularLocation>
        <location evidence="1">Membrane</location>
        <topology evidence="1">Single-pass membrane protein</topology>
    </subcellularLocation>
</comment>
<feature type="domain" description="Cadherin" evidence="17">
    <location>
        <begin position="2897"/>
        <end position="3033"/>
    </location>
</feature>
<keyword evidence="9" id="KW-0472">Membrane</keyword>
<dbReference type="InterPro" id="IPR001881">
    <property type="entry name" value="EGF-like_Ca-bd_dom"/>
</dbReference>
<feature type="domain" description="Cadherin" evidence="17">
    <location>
        <begin position="652"/>
        <end position="741"/>
    </location>
</feature>
<feature type="domain" description="Cadherin" evidence="17">
    <location>
        <begin position="2641"/>
        <end position="2758"/>
    </location>
</feature>
<name>A0ABC9HGB7_FASHE</name>
<dbReference type="FunFam" id="2.60.40.60:FF:000020">
    <property type="entry name" value="Dachsous cadherin-related 1b"/>
    <property type="match status" value="2"/>
</dbReference>
<dbReference type="GO" id="GO:0007155">
    <property type="term" value="P:cell adhesion"/>
    <property type="evidence" value="ECO:0007669"/>
    <property type="project" value="UniProtKB-KW"/>
</dbReference>
<feature type="domain" description="EGF-like" evidence="16">
    <location>
        <begin position="5142"/>
        <end position="5177"/>
    </location>
</feature>
<feature type="disulfide bond" evidence="13">
    <location>
        <begin position="5229"/>
        <end position="5239"/>
    </location>
</feature>
<comment type="caution">
    <text evidence="18">The sequence shown here is derived from an EMBL/GenBank/DDBJ whole genome shotgun (WGS) entry which is preliminary data.</text>
</comment>
<keyword evidence="5" id="KW-0677">Repeat</keyword>
<feature type="domain" description="Cadherin" evidence="17">
    <location>
        <begin position="3043"/>
        <end position="3138"/>
    </location>
</feature>
<feature type="domain" description="Cadherin" evidence="17">
    <location>
        <begin position="522"/>
        <end position="625"/>
    </location>
</feature>
<evidence type="ECO:0000256" key="8">
    <source>
        <dbReference type="ARBA" id="ARBA00022989"/>
    </source>
</evidence>
<dbReference type="InterPro" id="IPR001791">
    <property type="entry name" value="Laminin_G"/>
</dbReference>
<feature type="domain" description="Cadherin" evidence="17">
    <location>
        <begin position="1752"/>
        <end position="1857"/>
    </location>
</feature>
<feature type="domain" description="Cadherin" evidence="17">
    <location>
        <begin position="1866"/>
        <end position="2005"/>
    </location>
</feature>
<evidence type="ECO:0000259" key="17">
    <source>
        <dbReference type="PROSITE" id="PS50268"/>
    </source>
</evidence>
<feature type="region of interest" description="Disordered" evidence="14">
    <location>
        <begin position="5325"/>
        <end position="5357"/>
    </location>
</feature>
<feature type="compositionally biased region" description="Basic and acidic residues" evidence="14">
    <location>
        <begin position="5749"/>
        <end position="5758"/>
    </location>
</feature>
<feature type="domain" description="Cadherin" evidence="17">
    <location>
        <begin position="2015"/>
        <end position="2144"/>
    </location>
</feature>
<feature type="disulfide bond" evidence="13">
    <location>
        <begin position="4678"/>
        <end position="4687"/>
    </location>
</feature>
<evidence type="ECO:0000256" key="9">
    <source>
        <dbReference type="ARBA" id="ARBA00023136"/>
    </source>
</evidence>
<evidence type="ECO:0000256" key="11">
    <source>
        <dbReference type="ARBA" id="ARBA00023180"/>
    </source>
</evidence>
<feature type="region of interest" description="Disordered" evidence="14">
    <location>
        <begin position="6084"/>
        <end position="6132"/>
    </location>
</feature>
<dbReference type="CDD" id="cd00110">
    <property type="entry name" value="LamG"/>
    <property type="match status" value="1"/>
</dbReference>
<evidence type="ECO:0000256" key="3">
    <source>
        <dbReference type="ARBA" id="ARBA00022692"/>
    </source>
</evidence>
<feature type="compositionally biased region" description="Polar residues" evidence="14">
    <location>
        <begin position="6107"/>
        <end position="6126"/>
    </location>
</feature>
<feature type="domain" description="Cadherin" evidence="17">
    <location>
        <begin position="955"/>
        <end position="1081"/>
    </location>
</feature>
<evidence type="ECO:0000256" key="1">
    <source>
        <dbReference type="ARBA" id="ARBA00004167"/>
    </source>
</evidence>
<sequence>MIFLVVQRALCDTATFSPVPSDDHSPPFSFTSPSYDAILVENGSPEQMVMPLTSHMGTPEPFGGNPSGTVDFKILRSGNDERAFIARSRKLGRFFFLHIYTAFESDVTRRQSSYILTVQAVFSSKVLAGLTSIVLRNETKITVRVIDQNENCPFFSTINYHFTVREDASVHRPVARVVANDADSGFNAQIYYYLDPAVSDVPFRVDTYTGEIYLTKRLTPEFHDPMRGLRFMDTLSDRTKYEFNMYATHRGAKTHVNCNIVSLAKVHIRILKSTLIPPTIIVDEFSDIRLPGVVGVAYARISVVNQNSAQRHRHQLEIVEPGMRSNFELIPTGKPSEWLLQVRRNLSSISLNGKITLTLQASDEIELGDLEDSSVLTTPLVSRYAVSIPVLSKSTYRIYFPGEVHLSISEADLVNCTVAILQPSLTFLMTNYSFLYTDLRTTVRDSGPESSIFLSPSGAVVVRQALDVDATTVNKPFIRGNNTRIVIPFTVVDRFNLLISSAPESRLVIDVQDINDNDPVVRNNASVYEVREDAVVGTVIFHVDAFDPDLSRTDISFSLYNSHNLPFSVTPRGGILVGKELDAETMPNEFTLYVRVSDSGYPMPRSVLAVFTVHIMDINEHAPQFVELSCEAWLTVTHSGSIVPSLSSSVTGRTVGRYFAEDADRDGQSSVTIRLATSTLSRPCFRVDENTGELSVICSYLGQPNSQIILTLLATDSDKNSEVPFQLVINLVAARDERGNFTQRCQSSDIYKEIQTLKQRRKEYELALGSLSTTFISSDNRHQPKFSSDLPMRLHIPENLPLGTTVLQFAASDEDVGDYSSAGQLIYGLEAIKAVSVEAFAPGFGARRTDADVHQAFVLKPLFSNENTSLNLLGSSHGMRLVVAAPLDREVISSYSLMLHVCDLGSPPLCSSSMLNIFLEDLDDNPPEFLTNSQDDLYQGVYSTSSSLPFSGHGPTPPGVVRVRENLPSDTKITHVVAIDRDVTDEVRYRLLNYNDTFKIHPRTGRIKLLRSLDREKQSTYELVVEAYGQPPRDFSQKTVTPQYRQLLRLAQPDSLSFHRHSSTTRIVVQVMDENDNAPVFTSPGDSTHVGDETTQDDPNEPHLDVWFGKDGYHLSIPEDMPEGAYLVTLSARDADEGTNALLAYSLFGNPKDVECFSVEQLTGVVKLATNCDLAARRGTSLRLTAWAVDHGQPQQSANVSFLVNVLAVRLNMFPPRFDPQPALYSGWVGENMRSGSLVFMEKTGRRPLQLKATDPEGYGVILAVMGGSGLGYFYIDDNGLVRTMRILDAESVPDEGGYWLTVYALKQPQSSFGTWFDPPVSKVIATESNGTMHAIAEVFIEILDENDNFPIPLAPEYEAELMENTPPGVLVVEISATDPDTVAQPLHYRITAGNPQGHFNIDSETGVIRTTARPLDREAVLNETGKAELNLMVSVSDRGKPPKTSTVVVRILVLDANDQAPQFIPLGPVPPRSSTNKPTPTYYFRAYSTDLRKSGGCVGRVFASDLDNLENGTVFYWRDTMTPSVEASGSAAATATVFDVDTQTGLICTNQSSPPPIGEYHLGVYAKDRGRPPWIANNNLATLVEIQVVATPHFANLTASAQPTTLQFSTPPPKLVRVSDQHLSGHRLFTFGVVDSLDPMGNSLAFYLVDASGSARVPFGLGRIGSGDAFVFLADRVTLNRTTNWSLELIASNGQDLLVAKILIQVENTIPSLPNFIPELFAKDSGVQLTWYNLPRPNRDPYCARGLVVHINLSESVLVGSLICRLRARLDDRLRSSVADALHYTVVTVGQPRTRELFGLDEHTGELHVIRALDHEIAAEHYLHISVRDSRDTTNRARFVALFINVTDANEHAPQFLSATENSVPVSSFIFPVIGSSPVGSVIGRVLAYDPDPGINGRITYSIIGGDTAHFFNIDGETGELRLSKSLLPNRTRSMATRGFSQTNPLLPSVLQATFGATEPWFGTHTLIVSARDAGQPVSRSNHTQVLVRIIPGPGGIDVAPPRFRQFGGGLVRVSVPENRPPGYVMAPLSRLLQPQSAIHGFLRFHLISSTPLDWSTQIIIPSDDRLSNADRSTIRSSRPELFHVTPDTGLLITLVQLDRERHGDFHRLLVEVTGSHGVRTELADSIVLEIHIIDENDNPPTIESPAYILGVISEDARPGTPIFQACVGPVNCDQSSHLIPVRLSSSDPDLGPNGQVVYRFVGAEARQAHDLFNIDPITGLIRLAPSRALDREQNSEHYLTIEVSDAGTPALTADHLIRIRVQVSDVNDSPPAFQEPFSMRTLTLPTYQHEFITRLLVTDPDVNDTVSLRLLSGFDQFVLDPVSGDLRVAPNSTLLDFGSRVFEHTYLVEVEAFDSHLPVPHIARTNVTVFARPLPSTLRNEDANLIVDPANGLDVELTEHYRGSGPLRLGQFSVRNAPIGSSHRYIVLNPLPGLMVDQLTGTVYATGDQGPEELDRERTPTLIMNILVRDWHNRLGRSSVRIRLLDVNDHAPEFVGIPYHAVFCLGISGRPKSDTLTGVGTGSRTATAVTVMTGESNKSAKVSSTQSCHYNQFKVTAIDIDEGRNGTVTYSLASIRPRAEPPFLSINPNTGLISVLRMIPPDWTGRHMIATVLAVDGGGLSSSTTVTIHLVSTDGPRFTAAFYTASVAEAVPIGEAVTTVEVTSAHQMASLIYRIVSVKVGTENVDSSNMVALELADSPFLLEFNTGIIRLVSKLDYETASRYLLLLEVLDTETSLSARTELSINVTDVNDVAPRFAVPEQTLFISERWAVGHPVFHLQATDPDSGYGGQIVYSLEPHQPSSKFAPIQADRSVEPVTHFECDPITGLIRLTRKLNYHSNPVHRFWAVATDQAAMSLSSRIPITVHVLDYNDHPPQFDMPDRVVDSVSSDSSSSLPNCLYRARISERASPGTFVLRLMASDPDVNDTLTYHMTPNAPNRHSEYFRLGTQDGILRWAPFRTDRGEVALQTSMLSKTLTELDSPDSQWSTFDSSDAAFPTDRLEFQVYASDQIHTTICNVQVELAISNWQAPEFSGSKHEVWNVSESMPVGSRIGTIQPARDADRGRYGHVTYQLVGGHNRDQFRMDTRTGDMFLASRLDRESIDRYQLLVRATDGGHLFDHLLLELYVTDDNDNWPVMIQTNYEITLFPNEYDAKITSNGFPVRTDLFVKATDGDLHENTHLVYRIFSQPNHASPSEQQQKEPVHAQTFAIDPKSGQVMVQNPVSRPDLDEWQLFVEACDALTTTPVTSAHCSNPAKVHIRLAAREPPSRPRIHCTASPVLEDNQLSDREVALCQVQPTNLTGEWMLTSVTVSRTGQHASVFRVDRHSGRVFNIRPLDYEFASAYLLRVQFRLSNFKPVVLAHTEFTIQLVDVNDCTPLLDSPIYRIDVPEDLPTGTNLIRLLAVDRDADRTDPITYSLWPIGILDAELYSALREAARGLHTFPGSDSEIASLRQKFSVNSRGWITLKGSLDFESQSEHTFKVVAMDAVGHWNASSVIVSVIDINDNAPHWPTRESSNDPLEHILFSDILRRQILYDEVNVSENFMHVDGELIYQLTVVDPDREVASSPIFYIVTDADQDSTSSPSRMSTSSASTFFSVSNSGAVRLRRPLDRELGGSYTLKFRASDGLFVTNDVFALRVNVVDVNDNAPICSQPERHLSVFENTPNGTILARLIATDADAEHINSVITYILVSGDPALFSVNETTGEIRLGGPLDYETKPDHTLTVQATDVGQLSCAFIVQISVLDVNDNPPVFDPVHINPIPEDAPIGSLVGKVTARDPDTVDANRLIYSLVAAHEASFSIEPHTGLLKVSKTLDRETQNVHKLTILVRDGPLSSLSESSSFLLKTIAGATAPPGTSTVVEHRFTATTSVTVQLLDVNDSPPQFVNISAHKLNVSELAPVGRWLTRVRAVSQDEGTNSLIHYRLLTKQGEFALNQTTGDLTLQSELDHERADAYFLTVEARDHGKPPLSATAVVTVNVDDENDNRPQFVGRQPLPSTLLLLPSPSESKPDPGDSTAAGEYFYSFSILENSQNGKEVGRLNAVDADSGDNGRLAYTLLTANETAPWFGRLNRTALPPDTELLTDPISPSRPRFRLDADFGRLIALFEPDRELVSEYWLVAAVADRGRPVSLTSHTLVRVRILDINDCPPVFEKPSYEFIVEVDRAGNVSGCYQSQPTEGDVPQANCRKSEGDRVLIGRLRLTDTDAPPNSGPFTCQLTHSGAIQLTGDSARAGALFSVRNTSSGLSQHDDGSGERAISSRDGNYTTGECLLYAVDRLPVGSQSLVIRANDNGLTALHTSVTVTVRVIRQANLPPEIVRGNATLTYYRGGGRGSTFVAPSHSSATQADLVIARVTVKDRTAHDRLTFELLPDSPSAGLFRVDPYDGTVRSASSTGMAADASTEPGPDNRLSLVSVVRKVPPLSRLDSGLYPLRIRVTNGSLASEETLYIRVVAMTEEMLESATVVRVSNLLPNLFYMESYDRRLRVYLASELLSDHPTVTGRLNEDLVSSSLTDQVYILSVQEADLAVPRDPHLRSVRAPRSLNRAVDVLVAIYDSRTRKFLEPSVIAQAVNRIADTLSGEFGGQVEVIHDVCTPQFCPRGQCVTKITVDPHGLTNRIEIHRVSQVSPRFSLTPVCQCPPHFTGLRCDIPTDGCSLAKCPQHRVCIPQGGLDGHVCVCPPPRTGSNCESVAPIGLRDACFSVECFRDREHGALQFSGGSFIHWELLHASPFHLELSFEMRTRQSNGPVLAVRWSALRAFQLRLATGGRLVVSSTGLSDGLTSSDWLVSTDPISDGHWHSVRLILTATEGGPGTEENDALFFRPFEDSETSADPTTHRLSDHTRNDYWWIELTLNGIHPRSASIDWAPGDPVQQGILFGADLIDGFRPLSPNPSLDKAPVLGRFTRLGQYAQNGTGEEEFPVMRSGLVGCLRNVRINRIKPPYQVNYPAAFSPTQSAHLASVLNPVGSPILVRTHQLIYGCDPSTTVSGSCSAGPCLHGGVCIPKHGSASPYTCQCPPLFHGHHCERTSDACLLKPCQNGGSCQPLFGSSVGPSPTSSGLAAYRCVCPAGVSGLHCELIHGGSGTEPVSSSASSSSKHSSQSASVGCRAAQLVLQHTVAPRRRHHTSAWNYAVSHPNQISSVSLSKTPIVCLHGGHCLESPSGPVCSCPIGWQGGRCEQDIDECALADSLFARRRSRGTSHHAFLVSSSGPGSSASSDLKWIDSAAGGLCSPYEIGRGVCVNTPGSYRCNCSLGFGGRHCQSKNLIPLTPDPNALGLTQLHVYIIVGLLAFLFLAALTTIVLLACRARGFLGCSVGPNGREVKANGSYWWPGSKQQSPHPGSLSHPHKQAAPSPDPQFYRYNHSAGSSLAGVPFLTPHPGHSAHPSRVGTQSSVRGFATTYGPVTHRRPSLASSTFIIPTGTDDSSTALLAGQHEGVKRDSRGSTAPTMTDYIDREDLSGAGQSHLVLYPTSTGEHVPVVMMMSPAMSYTVPANTVGSRTAIMPRYSPASSMVFYGPATLSGTGTPTNQGSSSYIGYNLDAPSSACIPSRQMHPASPVAFYPATPHGTYLSSHPTSQTQFVQFVGMRPNSVIGSDRLSLGSGSDRISAHSSQVLVPPSQQQQHQQTNVNQSIPGSHIPAAAFVQYHTPQVIHGSRGMINAQPIVHPVSIEHSVPDTKTEHPTDMEFVDNDPDDLNGTLRSGKTVTLRPNGTRMVLNPGADMNSHPRSDYQKPRPLPPNLHHGPGGSPVKANDHKDRAWRDQSVCHQPSNASMIRIPPSDPSNYRHGRPPNCRLSSATQPICFVAPGNTAHSQWLPAVVLHAVSHPAVCPKTYPVVEGPADTTYSVAPCPPDLGPTKKASCSSMGFLNTSSAGVHHPVPVCYRSMEWDSQNAPNHPLLQSRVSGFRDSLGPHHPSRLDTSLLNPETRFSQRHLSRPLSQHRGALGAAARRSVRHWRNQSNTGLNSGLPPLVSNRPCSAYLAGSLPPIHPNHRLCTGLSNPDLLPHQNNIENNGTDTKSVTNAHRTDDRSNAPLAFVDEVPLHELKSSSRGHSNRLLSFAPVINRDSAFHQTTRNRVSAEQAGVVLPQRKDSLKPSPEHGFCPNDGLTGGTNHIAQNGTSDSAHSSNSLESDRPESAVFNSLTLEDGLSNGSDDYNSSTLRARSHQMNGCYTEVNHDPSA</sequence>
<feature type="disulfide bond" evidence="13">
    <location>
        <begin position="4659"/>
        <end position="4676"/>
    </location>
</feature>
<feature type="domain" description="Cadherin" evidence="17">
    <location>
        <begin position="3381"/>
        <end position="3511"/>
    </location>
</feature>
<dbReference type="PANTHER" id="PTHR24026:SF126">
    <property type="entry name" value="PROTOCADHERIN FAT 4"/>
    <property type="match status" value="1"/>
</dbReference>
<feature type="domain" description="Cadherin" evidence="17">
    <location>
        <begin position="31"/>
        <end position="155"/>
    </location>
</feature>
<dbReference type="Pfam" id="PF00008">
    <property type="entry name" value="EGF"/>
    <property type="match status" value="1"/>
</dbReference>
<keyword evidence="2 13" id="KW-0245">EGF-like domain</keyword>
<keyword evidence="7" id="KW-0130">Cell adhesion</keyword>
<keyword evidence="10 13" id="KW-1015">Disulfide bond</keyword>
<feature type="compositionally biased region" description="Polar residues" evidence="14">
    <location>
        <begin position="6008"/>
        <end position="6020"/>
    </location>
</feature>
<dbReference type="CDD" id="cd00054">
    <property type="entry name" value="EGF_CA"/>
    <property type="match status" value="4"/>
</dbReference>
<feature type="domain" description="Cadherin" evidence="17">
    <location>
        <begin position="4343"/>
        <end position="4474"/>
    </location>
</feature>
<feature type="domain" description="EGF-like" evidence="16">
    <location>
        <begin position="4650"/>
        <end position="4688"/>
    </location>
</feature>
<dbReference type="InterPro" id="IPR013320">
    <property type="entry name" value="ConA-like_dom_sf"/>
</dbReference>
<dbReference type="Proteomes" id="UP001189180">
    <property type="component" value="Unassembled WGS sequence"/>
</dbReference>
<dbReference type="Gene3D" id="2.60.120.200">
    <property type="match status" value="1"/>
</dbReference>
<evidence type="ECO:0000313" key="18">
    <source>
        <dbReference type="EMBL" id="CAM0512488.1"/>
    </source>
</evidence>
<evidence type="ECO:0000259" key="15">
    <source>
        <dbReference type="PROSITE" id="PS50025"/>
    </source>
</evidence>
<keyword evidence="11" id="KW-0325">Glycoprotein</keyword>
<dbReference type="FunFam" id="2.60.40.60:FF:000037">
    <property type="entry name" value="FAT atypical cadherin 1"/>
    <property type="match status" value="1"/>
</dbReference>
<feature type="domain" description="Cadherin" evidence="17">
    <location>
        <begin position="1109"/>
        <end position="1218"/>
    </location>
</feature>
<dbReference type="Pfam" id="PF00028">
    <property type="entry name" value="Cadherin"/>
    <property type="match status" value="13"/>
</dbReference>
<keyword evidence="19" id="KW-1185">Reference proteome</keyword>
<dbReference type="Gene3D" id="2.60.40.60">
    <property type="entry name" value="Cadherins"/>
    <property type="match status" value="30"/>
</dbReference>
<feature type="domain" description="EGF-like" evidence="16">
    <location>
        <begin position="5225"/>
        <end position="5260"/>
    </location>
</feature>
<feature type="region of interest" description="Disordered" evidence="14">
    <location>
        <begin position="1081"/>
        <end position="1101"/>
    </location>
</feature>
<feature type="domain" description="Cadherin" evidence="17">
    <location>
        <begin position="1354"/>
        <end position="1464"/>
    </location>
</feature>
<dbReference type="SUPFAM" id="SSF57196">
    <property type="entry name" value="EGF/Laminin"/>
    <property type="match status" value="4"/>
</dbReference>
<reference evidence="18 19" key="1">
    <citation type="submission" date="2024-08" db="EMBL/GenBank/DDBJ databases">
        <authorList>
            <person name="Paterson S."/>
        </authorList>
    </citation>
    <scope>NUCLEOTIDE SEQUENCE [LARGE SCALE GENOMIC DNA]</scope>
</reference>
<evidence type="ECO:0000256" key="4">
    <source>
        <dbReference type="ARBA" id="ARBA00022729"/>
    </source>
</evidence>
<feature type="domain" description="Cadherin" evidence="17">
    <location>
        <begin position="2759"/>
        <end position="2878"/>
    </location>
</feature>
<gene>
    <name evidence="18" type="ORF">FHB240107_LOCUS8626</name>
</gene>
<feature type="disulfide bond" evidence="13">
    <location>
        <begin position="5167"/>
        <end position="5176"/>
    </location>
</feature>
<dbReference type="InterPro" id="IPR002126">
    <property type="entry name" value="Cadherin-like_dom"/>
</dbReference>
<dbReference type="SMART" id="SM00282">
    <property type="entry name" value="LamG"/>
    <property type="match status" value="1"/>
</dbReference>
<dbReference type="PANTHER" id="PTHR24026">
    <property type="entry name" value="FAT ATYPICAL CADHERIN-RELATED"/>
    <property type="match status" value="1"/>
</dbReference>